<evidence type="ECO:0000256" key="7">
    <source>
        <dbReference type="ARBA" id="ARBA00022840"/>
    </source>
</evidence>
<dbReference type="SMART" id="SM00382">
    <property type="entry name" value="AAA"/>
    <property type="match status" value="2"/>
</dbReference>
<keyword evidence="7" id="KW-0067">ATP-binding</keyword>
<feature type="transmembrane region" description="Helical" evidence="12">
    <location>
        <begin position="51"/>
        <end position="72"/>
    </location>
</feature>
<feature type="transmembrane region" description="Helical" evidence="12">
    <location>
        <begin position="928"/>
        <end position="950"/>
    </location>
</feature>
<dbReference type="FunFam" id="1.20.1560.10:FF:000338">
    <property type="entry name" value="ABC transporter, putative"/>
    <property type="match status" value="1"/>
</dbReference>
<feature type="transmembrane region" description="Helical" evidence="12">
    <location>
        <begin position="506"/>
        <end position="528"/>
    </location>
</feature>
<evidence type="ECO:0000256" key="6">
    <source>
        <dbReference type="ARBA" id="ARBA00022741"/>
    </source>
</evidence>
<dbReference type="GO" id="GO:0140359">
    <property type="term" value="F:ABC-type transporter activity"/>
    <property type="evidence" value="ECO:0007669"/>
    <property type="project" value="InterPro"/>
</dbReference>
<dbReference type="Gene3D" id="1.20.1560.10">
    <property type="entry name" value="ABC transporter type 1, transmembrane domain"/>
    <property type="match status" value="2"/>
</dbReference>
<feature type="domain" description="ABC transmembrane type-1" evidence="14">
    <location>
        <begin position="871"/>
        <end position="1166"/>
    </location>
</feature>
<dbReference type="PANTHER" id="PTHR24223">
    <property type="entry name" value="ATP-BINDING CASSETTE SUB-FAMILY C"/>
    <property type="match status" value="1"/>
</dbReference>
<evidence type="ECO:0000256" key="2">
    <source>
        <dbReference type="ARBA" id="ARBA00009726"/>
    </source>
</evidence>
<evidence type="ECO:0000256" key="5">
    <source>
        <dbReference type="ARBA" id="ARBA00022692"/>
    </source>
</evidence>
<gene>
    <name evidence="15" type="ORF">AFUB_036960</name>
</gene>
<dbReference type="GO" id="GO:0016887">
    <property type="term" value="F:ATP hydrolysis activity"/>
    <property type="evidence" value="ECO:0007669"/>
    <property type="project" value="InterPro"/>
</dbReference>
<dbReference type="VEuPathDB" id="FungiDB:AFUB_036960"/>
<evidence type="ECO:0000256" key="10">
    <source>
        <dbReference type="ARBA" id="ARBA00023180"/>
    </source>
</evidence>
<keyword evidence="3" id="KW-0813">Transport</keyword>
<dbReference type="Proteomes" id="UP000001699">
    <property type="component" value="Unassembled WGS sequence"/>
</dbReference>
<dbReference type="FunFam" id="3.40.50.300:FF:002145">
    <property type="entry name" value="ABC transporter (MsbA subfamily)"/>
    <property type="match status" value="1"/>
</dbReference>
<dbReference type="InterPro" id="IPR003593">
    <property type="entry name" value="AAA+_ATPase"/>
</dbReference>
<dbReference type="GO" id="GO:0005524">
    <property type="term" value="F:ATP binding"/>
    <property type="evidence" value="ECO:0007669"/>
    <property type="project" value="UniProtKB-KW"/>
</dbReference>
<keyword evidence="8 12" id="KW-1133">Transmembrane helix</keyword>
<dbReference type="InterPro" id="IPR011527">
    <property type="entry name" value="ABC1_TM_dom"/>
</dbReference>
<dbReference type="PROSITE" id="PS50893">
    <property type="entry name" value="ABC_TRANSPORTER_2"/>
    <property type="match status" value="2"/>
</dbReference>
<accession>B0XWZ6</accession>
<feature type="transmembrane region" description="Helical" evidence="12">
    <location>
        <begin position="1010"/>
        <end position="1043"/>
    </location>
</feature>
<comment type="similarity">
    <text evidence="2">Belongs to the ABC transporter superfamily. ABCC family. Conjugate transporter (TC 3.A.1.208) subfamily.</text>
</comment>
<feature type="transmembrane region" description="Helical" evidence="12">
    <location>
        <begin position="12"/>
        <end position="31"/>
    </location>
</feature>
<dbReference type="InterPro" id="IPR017871">
    <property type="entry name" value="ABC_transporter-like_CS"/>
</dbReference>
<reference evidence="15 16" key="1">
    <citation type="journal article" date="2008" name="PLoS Genet.">
        <title>Genomic islands in the pathogenic filamentous fungus Aspergillus fumigatus.</title>
        <authorList>
            <person name="Fedorova N.D."/>
            <person name="Khaldi N."/>
            <person name="Joardar V.S."/>
            <person name="Maiti R."/>
            <person name="Amedeo P."/>
            <person name="Anderson M.J."/>
            <person name="Crabtree J."/>
            <person name="Silva J.C."/>
            <person name="Badger J.H."/>
            <person name="Albarraq A."/>
            <person name="Angiuoli S."/>
            <person name="Bussey H."/>
            <person name="Bowyer P."/>
            <person name="Cotty P.J."/>
            <person name="Dyer P.S."/>
            <person name="Egan A."/>
            <person name="Galens K."/>
            <person name="Fraser-Liggett C.M."/>
            <person name="Haas B.J."/>
            <person name="Inman J.M."/>
            <person name="Kent R."/>
            <person name="Lemieux S."/>
            <person name="Malavazi I."/>
            <person name="Orvis J."/>
            <person name="Roemer T."/>
            <person name="Ronning C.M."/>
            <person name="Sundaram J.P."/>
            <person name="Sutton G."/>
            <person name="Turner G."/>
            <person name="Venter J.C."/>
            <person name="White O.R."/>
            <person name="Whitty B.R."/>
            <person name="Youngman P."/>
            <person name="Wolfe K.H."/>
            <person name="Goldman G.H."/>
            <person name="Wortman J.R."/>
            <person name="Jiang B."/>
            <person name="Denning D.W."/>
            <person name="Nierman W.C."/>
        </authorList>
    </citation>
    <scope>NUCLEOTIDE SEQUENCE [LARGE SCALE GENOMIC DNA]</scope>
    <source>
        <strain evidence="16">CBS 144.89 / FGSC A1163 / CEA10</strain>
    </source>
</reference>
<evidence type="ECO:0000259" key="13">
    <source>
        <dbReference type="PROSITE" id="PS50893"/>
    </source>
</evidence>
<protein>
    <submittedName>
        <fullName evidence="15">ABC transporter, putative</fullName>
    </submittedName>
</protein>
<feature type="transmembrane region" description="Helical" evidence="12">
    <location>
        <begin position="284"/>
        <end position="303"/>
    </location>
</feature>
<feature type="transmembrane region" description="Helical" evidence="12">
    <location>
        <begin position="79"/>
        <end position="97"/>
    </location>
</feature>
<evidence type="ECO:0000256" key="11">
    <source>
        <dbReference type="SAM" id="MobiDB-lite"/>
    </source>
</evidence>
<dbReference type="CDD" id="cd03244">
    <property type="entry name" value="ABCC_MRP_domain2"/>
    <property type="match status" value="1"/>
</dbReference>
<dbReference type="SUPFAM" id="SSF52540">
    <property type="entry name" value="P-loop containing nucleoside triphosphate hydrolases"/>
    <property type="match status" value="2"/>
</dbReference>
<dbReference type="OrthoDB" id="6500128at2759"/>
<feature type="transmembrane region" description="Helical" evidence="12">
    <location>
        <begin position="1117"/>
        <end position="1135"/>
    </location>
</feature>
<evidence type="ECO:0000256" key="9">
    <source>
        <dbReference type="ARBA" id="ARBA00023136"/>
    </source>
</evidence>
<feature type="transmembrane region" description="Helical" evidence="12">
    <location>
        <begin position="360"/>
        <end position="380"/>
    </location>
</feature>
<evidence type="ECO:0000256" key="1">
    <source>
        <dbReference type="ARBA" id="ARBA00004651"/>
    </source>
</evidence>
<keyword evidence="5 12" id="KW-0812">Transmembrane</keyword>
<feature type="transmembrane region" description="Helical" evidence="12">
    <location>
        <begin position="248"/>
        <end position="272"/>
    </location>
</feature>
<dbReference type="InterPro" id="IPR050173">
    <property type="entry name" value="ABC_transporter_C-like"/>
</dbReference>
<dbReference type="CDD" id="cd18604">
    <property type="entry name" value="ABC_6TM_VMR1_D2_like"/>
    <property type="match status" value="1"/>
</dbReference>
<evidence type="ECO:0000313" key="15">
    <source>
        <dbReference type="EMBL" id="EDP52530.1"/>
    </source>
</evidence>
<dbReference type="Gene3D" id="3.40.50.300">
    <property type="entry name" value="P-loop containing nucleotide triphosphate hydrolases"/>
    <property type="match status" value="2"/>
</dbReference>
<evidence type="ECO:0000256" key="3">
    <source>
        <dbReference type="ARBA" id="ARBA00022448"/>
    </source>
</evidence>
<keyword evidence="16" id="KW-1185">Reference proteome</keyword>
<keyword evidence="9 12" id="KW-0472">Membrane</keyword>
<keyword evidence="10" id="KW-0325">Glycoprotein</keyword>
<feature type="domain" description="ABC transporter" evidence="13">
    <location>
        <begin position="1205"/>
        <end position="1434"/>
    </location>
</feature>
<dbReference type="InterPro" id="IPR003439">
    <property type="entry name" value="ABC_transporter-like_ATP-bd"/>
</dbReference>
<dbReference type="PROSITE" id="PS00211">
    <property type="entry name" value="ABC_TRANSPORTER_1"/>
    <property type="match status" value="2"/>
</dbReference>
<evidence type="ECO:0000259" key="14">
    <source>
        <dbReference type="PROSITE" id="PS50929"/>
    </source>
</evidence>
<feature type="transmembrane region" description="Helical" evidence="12">
    <location>
        <begin position="1141"/>
        <end position="1165"/>
    </location>
</feature>
<dbReference type="EMBL" id="DS499596">
    <property type="protein sequence ID" value="EDP52530.1"/>
    <property type="molecule type" value="Genomic_DNA"/>
</dbReference>
<dbReference type="PhylomeDB" id="B0XWZ6"/>
<feature type="region of interest" description="Disordered" evidence="11">
    <location>
        <begin position="804"/>
        <end position="827"/>
    </location>
</feature>
<feature type="transmembrane region" description="Helical" evidence="12">
    <location>
        <begin position="474"/>
        <end position="494"/>
    </location>
</feature>
<dbReference type="GO" id="GO:0005886">
    <property type="term" value="C:plasma membrane"/>
    <property type="evidence" value="ECO:0007669"/>
    <property type="project" value="UniProtKB-SubCell"/>
</dbReference>
<dbReference type="SUPFAM" id="SSF90123">
    <property type="entry name" value="ABC transporter transmembrane region"/>
    <property type="match status" value="2"/>
</dbReference>
<dbReference type="PANTHER" id="PTHR24223:SF464">
    <property type="entry name" value="ABC-TYPE TRANSPORTER CICA"/>
    <property type="match status" value="1"/>
</dbReference>
<organism evidence="15 16">
    <name type="scientific">Aspergillus fumigatus (strain CBS 144.89 / FGSC A1163 / CEA10)</name>
    <name type="common">Neosartorya fumigata</name>
    <dbReference type="NCBI Taxonomy" id="451804"/>
    <lineage>
        <taxon>Eukaryota</taxon>
        <taxon>Fungi</taxon>
        <taxon>Dikarya</taxon>
        <taxon>Ascomycota</taxon>
        <taxon>Pezizomycotina</taxon>
        <taxon>Eurotiomycetes</taxon>
        <taxon>Eurotiomycetidae</taxon>
        <taxon>Eurotiales</taxon>
        <taxon>Aspergillaceae</taxon>
        <taxon>Aspergillus</taxon>
        <taxon>Aspergillus subgen. Fumigati</taxon>
    </lineage>
</organism>
<keyword evidence="6" id="KW-0547">Nucleotide-binding</keyword>
<dbReference type="PROSITE" id="PS50929">
    <property type="entry name" value="ABC_TM1F"/>
    <property type="match status" value="2"/>
</dbReference>
<evidence type="ECO:0000256" key="8">
    <source>
        <dbReference type="ARBA" id="ARBA00022989"/>
    </source>
</evidence>
<dbReference type="InterPro" id="IPR036640">
    <property type="entry name" value="ABC1_TM_sf"/>
</dbReference>
<evidence type="ECO:0000313" key="16">
    <source>
        <dbReference type="Proteomes" id="UP000001699"/>
    </source>
</evidence>
<evidence type="ECO:0000256" key="12">
    <source>
        <dbReference type="SAM" id="Phobius"/>
    </source>
</evidence>
<dbReference type="Pfam" id="PF00005">
    <property type="entry name" value="ABC_tran"/>
    <property type="match status" value="2"/>
</dbReference>
<keyword evidence="4" id="KW-1003">Cell membrane</keyword>
<sequence length="1452" mass="160500">MPIHSPSVESSMLLLAGLCMLIYVANILHFLCRRTLASPLALSPTQILWGLLGFLSAVTCATSSFASLWTVGFDKKSRIITASLWVIVSLFQALYLTPTPCRLLFLKNATFLSLSIYLTVDVPRRLYPMIWLQGQTGSGLSSLDIVQLVASSTCSVLVPVLSPTLNTSVKGAYHPRDTCSPLARWWLYTWVSPLVRVGYERNGSINKEDLYPQKNEASVETWQQAYASCDSESLPFKSILWKLFRMRLATMALFSGLCGFFELVGTIGLHQLLLSLQSPSVARLQPWFSVTLFAVSPIIRGLCMQTFEYFATHTIGDWKALIVAAVYRKMMILEADADINIGQLQSIISVDIDRLGTLRYTAMTAFMIPVEFVTASILLYRAMGWYYIPSLLFLLVTRYPISRFIISEQTKSQSAIVQATDKRITRTSESIRALLMIKILGNAQTFIRRILDERKQELDAIWLKMRVIILSESLSSSCSFLAMVFSLCLFISAGEKPLAPDIVFTLVAVFNIIKSMLTLSVLGVGQYAQAMVSLQRLSDFMDRKTSPVVTDKTQHTMQAQRLDQRVPSSSTAQVLGEFSHTQVRLDVKFARGGLNVITGDTGSGKTSLLHSLLLGVSANQGIIGLSKAQFEPIAYASQEAWLFRGSIKDNIVFGTAYDQKRYERVIRDCALEKDLAAFKDGDLKEVGEGGRSLSGGQRQRVSLARAMYTNANVVILDDILSGLDPSTFEWVVTKCISRSEQQNRTMIMVTNSQRILQMADLVIQMENGRIAQIKKNLSTESTQDVPDKDYVGHLFHDTPEIPEVVSATPESTGGRDEMSPVSAEAPNEGADFQRVSSLRYGKSSSIVHFQVLTPPGFKYIRSFGSRPFVTLAVISTVGAQALEIGLPAWLSMWSAISVRNEGEGRDGFYLGFYAGISSPSDRVRRQMLTARAGLGSAQIAILAVSLLLLYSGAWRSSRDKHMEMISAIFGTTYTWIWSTQVGEVINRFSSDIASLDDTLFRTFRPVLETWLAIGLRILTVTSLIPLFFLPSVVLCGFAIYVGYQYSFAATAVKHLYAASLTPLHHSIAETASGLKTIHAFRAQAMLQKRFNAALEHHVQAWNAVSDLQRWLAVRMDIFVALISCSAATLAVLRPHSSAPVVGLSLTLTTGLCTALLYLVYLSSLLEVEMASYRRIENYIQELPQEVSSPNLDACAVEHWPTRGLISIKNFGASYALDEKEVLKGVNYRANAGQRTAIVGRTGSGKTSLALSLLRLTTRTRGSISIDGVDIEAVPVEKLRQSISFIPQDPTLLDGTIRFNLDFNGEYAEGYLQSILDDVAGTRKWKLDDTVELNGRNFSQGERQLITLARAMVSKHKILIIDEGTASLDKSSEDRIMAVLRDRFSECTVIAISHRLHSIIDFDQVLVIGDGQVLEGGNPRQLLGGENVFKALYLQQCGTDAVVSGNLSGIRQS</sequence>
<feature type="transmembrane region" description="Helical" evidence="12">
    <location>
        <begin position="386"/>
        <end position="406"/>
    </location>
</feature>
<evidence type="ECO:0000256" key="4">
    <source>
        <dbReference type="ARBA" id="ARBA00022475"/>
    </source>
</evidence>
<dbReference type="InterPro" id="IPR027417">
    <property type="entry name" value="P-loop_NTPase"/>
</dbReference>
<feature type="domain" description="ABC transporter" evidence="13">
    <location>
        <begin position="566"/>
        <end position="792"/>
    </location>
</feature>
<comment type="subcellular location">
    <subcellularLocation>
        <location evidence="1">Cell membrane</location>
        <topology evidence="1">Multi-pass membrane protein</topology>
    </subcellularLocation>
</comment>
<name>B0XWZ6_ASPFC</name>
<proteinExistence type="inferred from homology"/>
<dbReference type="Pfam" id="PF00664">
    <property type="entry name" value="ABC_membrane"/>
    <property type="match status" value="2"/>
</dbReference>
<feature type="domain" description="ABC transmembrane type-1" evidence="14">
    <location>
        <begin position="249"/>
        <end position="529"/>
    </location>
</feature>
<dbReference type="HOGENOM" id="CLU_000604_27_6_1"/>